<dbReference type="GO" id="GO:0046917">
    <property type="term" value="F:triphosphoribosyl-dephospho-CoA synthase activity"/>
    <property type="evidence" value="ECO:0007669"/>
    <property type="project" value="UniProtKB-EC"/>
</dbReference>
<evidence type="ECO:0000256" key="2">
    <source>
        <dbReference type="ARBA" id="ARBA00022679"/>
    </source>
</evidence>
<evidence type="ECO:0000313" key="6">
    <source>
        <dbReference type="EMBL" id="MET3557598.1"/>
    </source>
</evidence>
<evidence type="ECO:0000256" key="4">
    <source>
        <dbReference type="ARBA" id="ARBA00022840"/>
    </source>
</evidence>
<dbReference type="HAMAP" id="MF_00397">
    <property type="entry name" value="CitG"/>
    <property type="match status" value="1"/>
</dbReference>
<dbReference type="InterPro" id="IPR002736">
    <property type="entry name" value="CitG"/>
</dbReference>
<reference evidence="6 7" key="1">
    <citation type="submission" date="2024-06" db="EMBL/GenBank/DDBJ databases">
        <title>Genomic Encyclopedia of Type Strains, Phase IV (KMG-IV): sequencing the most valuable type-strain genomes for metagenomic binning, comparative biology and taxonomic classification.</title>
        <authorList>
            <person name="Goeker M."/>
        </authorList>
    </citation>
    <scope>NUCLEOTIDE SEQUENCE [LARGE SCALE GENOMIC DNA]</scope>
    <source>
        <strain evidence="6 7">DSM 28303</strain>
    </source>
</reference>
<dbReference type="GO" id="GO:0016757">
    <property type="term" value="F:glycosyltransferase activity"/>
    <property type="evidence" value="ECO:0007669"/>
    <property type="project" value="UniProtKB-KW"/>
</dbReference>
<dbReference type="EMBL" id="JBEPLO010000006">
    <property type="protein sequence ID" value="MET3557598.1"/>
    <property type="molecule type" value="Genomic_DNA"/>
</dbReference>
<keyword evidence="2 5" id="KW-0808">Transferase</keyword>
<proteinExistence type="inferred from homology"/>
<keyword evidence="3 5" id="KW-0547">Nucleotide-binding</keyword>
<evidence type="ECO:0000256" key="3">
    <source>
        <dbReference type="ARBA" id="ARBA00022741"/>
    </source>
</evidence>
<keyword evidence="7" id="KW-1185">Reference proteome</keyword>
<evidence type="ECO:0000256" key="1">
    <source>
        <dbReference type="ARBA" id="ARBA00001210"/>
    </source>
</evidence>
<dbReference type="NCBIfam" id="TIGR03125">
    <property type="entry name" value="citrate_citG"/>
    <property type="match status" value="1"/>
</dbReference>
<keyword evidence="6" id="KW-0328">Glycosyltransferase</keyword>
<comment type="catalytic activity">
    <reaction evidence="1 5">
        <text>3'-dephospho-CoA + ATP = 2'-(5''-triphospho-alpha-D-ribosyl)-3'-dephospho-CoA + adenine</text>
        <dbReference type="Rhea" id="RHEA:15117"/>
        <dbReference type="ChEBI" id="CHEBI:16708"/>
        <dbReference type="ChEBI" id="CHEBI:30616"/>
        <dbReference type="ChEBI" id="CHEBI:57328"/>
        <dbReference type="ChEBI" id="CHEBI:61378"/>
        <dbReference type="EC" id="2.4.2.52"/>
    </reaction>
</comment>
<gene>
    <name evidence="5" type="primary">citG</name>
    <name evidence="6" type="ORF">ABID29_000708</name>
</gene>
<dbReference type="RefSeq" id="WP_354364438.1">
    <property type="nucleotide sequence ID" value="NZ_JBEPLO010000006.1"/>
</dbReference>
<evidence type="ECO:0000256" key="5">
    <source>
        <dbReference type="HAMAP-Rule" id="MF_00397"/>
    </source>
</evidence>
<accession>A0ABV2FGB1</accession>
<dbReference type="InterPro" id="IPR017551">
    <property type="entry name" value="TriPribosyl-deP-CoA_syn_CitG"/>
</dbReference>
<dbReference type="PANTHER" id="PTHR30201:SF2">
    <property type="entry name" value="2-(5''-TRIPHOSPHORIBOSYL)-3'-DEPHOSPHOCOENZYME-A SYNTHASE"/>
    <property type="match status" value="1"/>
</dbReference>
<comment type="caution">
    <text evidence="6">The sequence shown here is derived from an EMBL/GenBank/DDBJ whole genome shotgun (WGS) entry which is preliminary data.</text>
</comment>
<protein>
    <recommendedName>
        <fullName evidence="5">Probable 2-(5''-triphosphoribosyl)-3'-dephosphocoenzyme-A synthase</fullName>
        <shortName evidence="5">2-(5''-triphosphoribosyl)-3'-dephospho-CoA synthase</shortName>
        <ecNumber evidence="5">2.4.2.52</ecNumber>
    </recommendedName>
</protein>
<organism evidence="6 7">
    <name type="scientific">Streptococcus rupicaprae</name>
    <dbReference type="NCBI Taxonomy" id="759619"/>
    <lineage>
        <taxon>Bacteria</taxon>
        <taxon>Bacillati</taxon>
        <taxon>Bacillota</taxon>
        <taxon>Bacilli</taxon>
        <taxon>Lactobacillales</taxon>
        <taxon>Streptococcaceae</taxon>
        <taxon>Streptococcus</taxon>
    </lineage>
</organism>
<name>A0ABV2FGB1_9STRE</name>
<dbReference type="Gene3D" id="1.10.4200.10">
    <property type="entry name" value="Triphosphoribosyl-dephospho-CoA protein"/>
    <property type="match status" value="1"/>
</dbReference>
<comment type="similarity">
    <text evidence="5">Belongs to the CitG/MdcB family.</text>
</comment>
<sequence length="288" mass="32192">MVENLSSIARFATNALIYEVSLSPKPGLVDHLNNGSHHDMDFDLFMASTTSLKPYFQLYLEAGFSHKGEPEALFDPLRRLGIEAEKAMFQATQGINTHKGANFSFALILGATGAFLRQTSLSFPLTASQSEQILEMVSQISFRAMERDFNTISADNPSYGERLYLEHGFRGIRGEAATGYPSLKNLLLPALRKDLKQYSSEEAFHRALLLSMSQIEDGNLIHRGGIEGWRAVKEDCQEALKNNLSPQDLYQWLTEYDAILRSKHLSPGGTADLIALTYYFMQLEGLIT</sequence>
<dbReference type="Proteomes" id="UP001549122">
    <property type="component" value="Unassembled WGS sequence"/>
</dbReference>
<dbReference type="Pfam" id="PF01874">
    <property type="entry name" value="CitG"/>
    <property type="match status" value="1"/>
</dbReference>
<keyword evidence="4 5" id="KW-0067">ATP-binding</keyword>
<dbReference type="PANTHER" id="PTHR30201">
    <property type="entry name" value="TRIPHOSPHORIBOSYL-DEPHOSPHO-COA SYNTHASE"/>
    <property type="match status" value="1"/>
</dbReference>
<evidence type="ECO:0000313" key="7">
    <source>
        <dbReference type="Proteomes" id="UP001549122"/>
    </source>
</evidence>
<dbReference type="EC" id="2.4.2.52" evidence="5"/>